<reference evidence="2" key="1">
    <citation type="submission" date="2016-04" db="EMBL/GenBank/DDBJ databases">
        <authorList>
            <person name="Nguyen H.D."/>
            <person name="Kesanakurti P."/>
            <person name="Cullis J."/>
            <person name="Levesque C.A."/>
            <person name="Hambleton S."/>
        </authorList>
    </citation>
    <scope>NUCLEOTIDE SEQUENCE</scope>
    <source>
        <strain evidence="2">DAOMC 238032</strain>
    </source>
</reference>
<dbReference type="Proteomes" id="UP000836402">
    <property type="component" value="Unassembled WGS sequence"/>
</dbReference>
<dbReference type="EMBL" id="CAJHJG010000233">
    <property type="protein sequence ID" value="CAD6899648.1"/>
    <property type="molecule type" value="Genomic_DNA"/>
</dbReference>
<keyword evidence="4" id="KW-1185">Reference proteome</keyword>
<dbReference type="EMBL" id="LWDD02002431">
    <property type="protein sequence ID" value="KAE8240829.1"/>
    <property type="molecule type" value="Genomic_DNA"/>
</dbReference>
<accession>A0A177T350</accession>
<dbReference type="Proteomes" id="UP000077671">
    <property type="component" value="Unassembled WGS sequence"/>
</dbReference>
<evidence type="ECO:0000313" key="3">
    <source>
        <dbReference type="Proteomes" id="UP000077671"/>
    </source>
</evidence>
<evidence type="ECO:0000313" key="2">
    <source>
        <dbReference type="EMBL" id="KAE8240829.1"/>
    </source>
</evidence>
<organism evidence="2 3">
    <name type="scientific">Tilletia caries</name>
    <name type="common">wheat bunt fungus</name>
    <dbReference type="NCBI Taxonomy" id="13290"/>
    <lineage>
        <taxon>Eukaryota</taxon>
        <taxon>Fungi</taxon>
        <taxon>Dikarya</taxon>
        <taxon>Basidiomycota</taxon>
        <taxon>Ustilaginomycotina</taxon>
        <taxon>Exobasidiomycetes</taxon>
        <taxon>Tilletiales</taxon>
        <taxon>Tilletiaceae</taxon>
        <taxon>Tilletia</taxon>
    </lineage>
</organism>
<comment type="caution">
    <text evidence="2">The sequence shown here is derived from an EMBL/GenBank/DDBJ whole genome shotgun (WGS) entry which is preliminary data.</text>
</comment>
<evidence type="ECO:0000313" key="1">
    <source>
        <dbReference type="EMBL" id="CAD6899648.1"/>
    </source>
</evidence>
<proteinExistence type="predicted"/>
<name>A0A177T350_9BASI</name>
<reference evidence="1" key="3">
    <citation type="submission" date="2020-10" db="EMBL/GenBank/DDBJ databases">
        <authorList>
            <person name="Sedaghatjoo S."/>
        </authorList>
    </citation>
    <scope>NUCLEOTIDE SEQUENCE</scope>
    <source>
        <strain evidence="1">AZH3</strain>
    </source>
</reference>
<protein>
    <submittedName>
        <fullName evidence="2">Uncharacterized protein</fullName>
    </submittedName>
</protein>
<sequence>MSLGSTTPLKDGKEVRRLLDDETGAGRWVEAGGQQLNDEKRARSLCQVESVVLTSNLDVVKVESGILISEPISRHESGKRRTTLLPVDEILAPLENNQQSVVIRGSPLWPASDDENDVSGLFHVELGDPDKNLLVALEDVVAVVNLQHDCETAKQEQQPAPRS</sequence>
<evidence type="ECO:0000313" key="4">
    <source>
        <dbReference type="Proteomes" id="UP000836402"/>
    </source>
</evidence>
<reference evidence="2" key="2">
    <citation type="journal article" date="2019" name="IMA Fungus">
        <title>Genome sequencing and comparison of five Tilletia species to identify candidate genes for the detection of regulated species infecting wheat.</title>
        <authorList>
            <person name="Nguyen H.D.T."/>
            <person name="Sultana T."/>
            <person name="Kesanakurti P."/>
            <person name="Hambleton S."/>
        </authorList>
    </citation>
    <scope>NUCLEOTIDE SEQUENCE</scope>
    <source>
        <strain evidence="2">DAOMC 238032</strain>
    </source>
</reference>
<dbReference type="AlphaFoldDB" id="A0A177T350"/>
<gene>
    <name evidence="2" type="ORF">A4X03_0g8318</name>
    <name evidence="1" type="ORF">JKIAZH3_G4319</name>
</gene>